<dbReference type="InterPro" id="IPR006594">
    <property type="entry name" value="LisH"/>
</dbReference>
<sequence>MDICDELKNSIKNKLEKSGSLDQVKVQLKSDIFKLLCINETETENSIYQTDEHLKKFKDVDGIIHYMIHEYLNFKNYSSTESIFKSECIHNESTNVLEISNKLGIQIEKDTLQM</sequence>
<reference evidence="1 2" key="1">
    <citation type="submission" date="2016-04" db="EMBL/GenBank/DDBJ databases">
        <title>The genome of Intoshia linei affirms orthonectids as highly simplified spiralians.</title>
        <authorList>
            <person name="Mikhailov K.V."/>
            <person name="Slusarev G.S."/>
            <person name="Nikitin M.A."/>
            <person name="Logacheva M.D."/>
            <person name="Penin A."/>
            <person name="Aleoshin V."/>
            <person name="Panchin Y.V."/>
        </authorList>
    </citation>
    <scope>NUCLEOTIDE SEQUENCE [LARGE SCALE GENOMIC DNA]</scope>
    <source>
        <strain evidence="1">Intl2013</strain>
        <tissue evidence="1">Whole animal</tissue>
    </source>
</reference>
<organism evidence="1 2">
    <name type="scientific">Intoshia linei</name>
    <dbReference type="NCBI Taxonomy" id="1819745"/>
    <lineage>
        <taxon>Eukaryota</taxon>
        <taxon>Metazoa</taxon>
        <taxon>Spiralia</taxon>
        <taxon>Lophotrochozoa</taxon>
        <taxon>Mesozoa</taxon>
        <taxon>Orthonectida</taxon>
        <taxon>Rhopaluridae</taxon>
        <taxon>Intoshia</taxon>
    </lineage>
</organism>
<comment type="caution">
    <text evidence="1">The sequence shown here is derived from an EMBL/GenBank/DDBJ whole genome shotgun (WGS) entry which is preliminary data.</text>
</comment>
<keyword evidence="2" id="KW-1185">Reference proteome</keyword>
<evidence type="ECO:0000313" key="2">
    <source>
        <dbReference type="Proteomes" id="UP000078046"/>
    </source>
</evidence>
<protein>
    <submittedName>
        <fullName evidence="1">Uncharacterized protein</fullName>
    </submittedName>
</protein>
<gene>
    <name evidence="1" type="ORF">A3Q56_04295</name>
</gene>
<accession>A0A177B0Z5</accession>
<name>A0A177B0Z5_9BILA</name>
<dbReference type="AlphaFoldDB" id="A0A177B0Z5"/>
<dbReference type="OrthoDB" id="5970631at2759"/>
<dbReference type="Proteomes" id="UP000078046">
    <property type="component" value="Unassembled WGS sequence"/>
</dbReference>
<dbReference type="EMBL" id="LWCA01000542">
    <property type="protein sequence ID" value="OAF67939.1"/>
    <property type="molecule type" value="Genomic_DNA"/>
</dbReference>
<evidence type="ECO:0000313" key="1">
    <source>
        <dbReference type="EMBL" id="OAF67939.1"/>
    </source>
</evidence>
<dbReference type="PROSITE" id="PS50896">
    <property type="entry name" value="LISH"/>
    <property type="match status" value="1"/>
</dbReference>
<proteinExistence type="predicted"/>